<dbReference type="PROSITE" id="PS00139">
    <property type="entry name" value="THIOL_PROTEASE_CYS"/>
    <property type="match status" value="1"/>
</dbReference>
<dbReference type="InterPro" id="IPR025661">
    <property type="entry name" value="Pept_asp_AS"/>
</dbReference>
<evidence type="ECO:0000313" key="11">
    <source>
        <dbReference type="Proteomes" id="UP001174909"/>
    </source>
</evidence>
<dbReference type="Proteomes" id="UP001174909">
    <property type="component" value="Unassembled WGS sequence"/>
</dbReference>
<dbReference type="InterPro" id="IPR000668">
    <property type="entry name" value="Peptidase_C1A_C"/>
</dbReference>
<dbReference type="Pfam" id="PF00112">
    <property type="entry name" value="Peptidase_C1"/>
    <property type="match status" value="1"/>
</dbReference>
<evidence type="ECO:0000259" key="9">
    <source>
        <dbReference type="SMART" id="SM00645"/>
    </source>
</evidence>
<name>A0AA35SAI9_GEOBA</name>
<evidence type="ECO:0000313" key="10">
    <source>
        <dbReference type="EMBL" id="CAI8026159.1"/>
    </source>
</evidence>
<evidence type="ECO:0000256" key="4">
    <source>
        <dbReference type="ARBA" id="ARBA00022801"/>
    </source>
</evidence>
<keyword evidence="11" id="KW-1185">Reference proteome</keyword>
<proteinExistence type="inferred from homology"/>
<gene>
    <name evidence="10" type="ORF">GBAR_LOCUS15056</name>
</gene>
<dbReference type="SMART" id="SM00645">
    <property type="entry name" value="Pept_C1"/>
    <property type="match status" value="1"/>
</dbReference>
<reference evidence="10" key="1">
    <citation type="submission" date="2023-03" db="EMBL/GenBank/DDBJ databases">
        <authorList>
            <person name="Steffen K."/>
            <person name="Cardenas P."/>
        </authorList>
    </citation>
    <scope>NUCLEOTIDE SEQUENCE</scope>
</reference>
<evidence type="ECO:0000256" key="1">
    <source>
        <dbReference type="ARBA" id="ARBA00008455"/>
    </source>
</evidence>
<dbReference type="PROSITE" id="PS00640">
    <property type="entry name" value="THIOL_PROTEASE_ASN"/>
    <property type="match status" value="1"/>
</dbReference>
<keyword evidence="2" id="KW-0645">Protease</keyword>
<protein>
    <submittedName>
        <fullName evidence="10">Cathepsin B</fullName>
    </submittedName>
</protein>
<dbReference type="InterPro" id="IPR038765">
    <property type="entry name" value="Papain-like_cys_pep_sf"/>
</dbReference>
<keyword evidence="7" id="KW-1015">Disulfide bond</keyword>
<dbReference type="InterPro" id="IPR012599">
    <property type="entry name" value="Propeptide_C1A"/>
</dbReference>
<dbReference type="AlphaFoldDB" id="A0AA35SAI9"/>
<keyword evidence="4" id="KW-0378">Hydrolase</keyword>
<dbReference type="PRINTS" id="PR00705">
    <property type="entry name" value="PAPAIN"/>
</dbReference>
<evidence type="ECO:0000256" key="6">
    <source>
        <dbReference type="ARBA" id="ARBA00023145"/>
    </source>
</evidence>
<dbReference type="FunFam" id="3.90.70.10:FF:000031">
    <property type="entry name" value="Cathepsin B"/>
    <property type="match status" value="1"/>
</dbReference>
<organism evidence="10 11">
    <name type="scientific">Geodia barretti</name>
    <name type="common">Barrett's horny sponge</name>
    <dbReference type="NCBI Taxonomy" id="519541"/>
    <lineage>
        <taxon>Eukaryota</taxon>
        <taxon>Metazoa</taxon>
        <taxon>Porifera</taxon>
        <taxon>Demospongiae</taxon>
        <taxon>Heteroscleromorpha</taxon>
        <taxon>Tetractinellida</taxon>
        <taxon>Astrophorina</taxon>
        <taxon>Geodiidae</taxon>
        <taxon>Geodia</taxon>
    </lineage>
</organism>
<accession>A0AA35SAI9</accession>
<dbReference type="GO" id="GO:0006508">
    <property type="term" value="P:proteolysis"/>
    <property type="evidence" value="ECO:0007669"/>
    <property type="project" value="UniProtKB-KW"/>
</dbReference>
<comment type="caution">
    <text evidence="10">The sequence shown here is derived from an EMBL/GenBank/DDBJ whole genome shotgun (WGS) entry which is preliminary data.</text>
</comment>
<dbReference type="CDD" id="cd02620">
    <property type="entry name" value="Peptidase_C1A_CathepsinB"/>
    <property type="match status" value="1"/>
</dbReference>
<evidence type="ECO:0000256" key="7">
    <source>
        <dbReference type="ARBA" id="ARBA00023157"/>
    </source>
</evidence>
<keyword evidence="6" id="KW-0865">Zymogen</keyword>
<feature type="chain" id="PRO_5041449200" evidence="8">
    <location>
        <begin position="17"/>
        <end position="327"/>
    </location>
</feature>
<dbReference type="Pfam" id="PF08127">
    <property type="entry name" value="Propeptide_C1"/>
    <property type="match status" value="1"/>
</dbReference>
<comment type="similarity">
    <text evidence="1">Belongs to the peptidase C1 family.</text>
</comment>
<evidence type="ECO:0000256" key="8">
    <source>
        <dbReference type="SAM" id="SignalP"/>
    </source>
</evidence>
<evidence type="ECO:0000256" key="2">
    <source>
        <dbReference type="ARBA" id="ARBA00022670"/>
    </source>
</evidence>
<evidence type="ECO:0000256" key="5">
    <source>
        <dbReference type="ARBA" id="ARBA00022807"/>
    </source>
</evidence>
<keyword evidence="3 8" id="KW-0732">Signal</keyword>
<dbReference type="InterPro" id="IPR025660">
    <property type="entry name" value="Pept_his_AS"/>
</dbReference>
<dbReference type="InterPro" id="IPR000169">
    <property type="entry name" value="Pept_cys_AS"/>
</dbReference>
<feature type="domain" description="Peptidase C1A papain C-terminal" evidence="9">
    <location>
        <begin position="74"/>
        <end position="321"/>
    </location>
</feature>
<keyword evidence="5" id="KW-0788">Thiol protease</keyword>
<dbReference type="PROSITE" id="PS00639">
    <property type="entry name" value="THIOL_PROTEASE_HIS"/>
    <property type="match status" value="1"/>
</dbReference>
<dbReference type="PANTHER" id="PTHR12411">
    <property type="entry name" value="CYSTEINE PROTEASE FAMILY C1-RELATED"/>
    <property type="match status" value="1"/>
</dbReference>
<dbReference type="InterPro" id="IPR013128">
    <property type="entry name" value="Peptidase_C1A"/>
</dbReference>
<dbReference type="Gene3D" id="3.90.70.10">
    <property type="entry name" value="Cysteine proteinases"/>
    <property type="match status" value="1"/>
</dbReference>
<dbReference type="GO" id="GO:0004197">
    <property type="term" value="F:cysteine-type endopeptidase activity"/>
    <property type="evidence" value="ECO:0007669"/>
    <property type="project" value="InterPro"/>
</dbReference>
<dbReference type="EMBL" id="CASHTH010002202">
    <property type="protein sequence ID" value="CAI8026159.1"/>
    <property type="molecule type" value="Genomic_DNA"/>
</dbReference>
<evidence type="ECO:0000256" key="3">
    <source>
        <dbReference type="ARBA" id="ARBA00022729"/>
    </source>
</evidence>
<sequence length="327" mass="35965">MLRVALLSLAFGLALALYPDFELIDHVNSVQRTWRAGINPRFIGTTEEYAKGLCGVREGGPKLPLKEIEPLKDIPDSFDARKQWPYCPTLMEVRDQGSCGSCWAFGAVESMSDRLCIKFNQSAHISAEDLMTCCSSCGDGCDGGFPASAWDYFKSTGIVTGGEWHTGQGCQPYEIASCEHHMHSSQHPDCGSLQPTPKCSHECQANYTLSFDKDKHYGTNAYSVSKKVEKIQTEIMTNGPVEAAFSVYADFLNYKSGVYKHVSGSYLGGHAVKILGWGVDSGTPYWIIANSWNPTWGIDGFFWMIRGQDDCGIESGIVAGEPKKYSL</sequence>
<feature type="signal peptide" evidence="8">
    <location>
        <begin position="1"/>
        <end position="16"/>
    </location>
</feature>
<dbReference type="SUPFAM" id="SSF54001">
    <property type="entry name" value="Cysteine proteinases"/>
    <property type="match status" value="1"/>
</dbReference>